<dbReference type="GO" id="GO:0047646">
    <property type="term" value="F:alkanal monooxygenase (FMN-linked) activity"/>
    <property type="evidence" value="ECO:0007669"/>
    <property type="project" value="UniProtKB-EC"/>
</dbReference>
<feature type="domain" description="Luciferase-like" evidence="3">
    <location>
        <begin position="40"/>
        <end position="368"/>
    </location>
</feature>
<dbReference type="InterPro" id="IPR011251">
    <property type="entry name" value="Luciferase-like_dom"/>
</dbReference>
<evidence type="ECO:0000313" key="5">
    <source>
        <dbReference type="Proteomes" id="UP000325785"/>
    </source>
</evidence>
<dbReference type="EC" id="1.14.14.3" evidence="4"/>
<accession>A0A5P3A9N8</accession>
<dbReference type="GO" id="GO:0005829">
    <property type="term" value="C:cytosol"/>
    <property type="evidence" value="ECO:0007669"/>
    <property type="project" value="TreeGrafter"/>
</dbReference>
<dbReference type="InterPro" id="IPR036661">
    <property type="entry name" value="Luciferase-like_sf"/>
</dbReference>
<evidence type="ECO:0000256" key="2">
    <source>
        <dbReference type="ARBA" id="ARBA00023033"/>
    </source>
</evidence>
<organism evidence="4 5">
    <name type="scientific">Roseovarius indicus</name>
    <dbReference type="NCBI Taxonomy" id="540747"/>
    <lineage>
        <taxon>Bacteria</taxon>
        <taxon>Pseudomonadati</taxon>
        <taxon>Pseudomonadota</taxon>
        <taxon>Alphaproteobacteria</taxon>
        <taxon>Rhodobacterales</taxon>
        <taxon>Roseobacteraceae</taxon>
        <taxon>Roseovarius</taxon>
    </lineage>
</organism>
<name>A0A5P3A9N8_9RHOB</name>
<keyword evidence="2 4" id="KW-0503">Monooxygenase</keyword>
<evidence type="ECO:0000313" key="4">
    <source>
        <dbReference type="EMBL" id="QEW25534.1"/>
    </source>
</evidence>
<reference evidence="4 5" key="1">
    <citation type="submission" date="2018-08" db="EMBL/GenBank/DDBJ databases">
        <title>Genetic Globetrotter - A new plasmid hitch-hiking vast phylogenetic and geographic distances.</title>
        <authorList>
            <person name="Vollmers J."/>
            <person name="Petersen J."/>
        </authorList>
    </citation>
    <scope>NUCLEOTIDE SEQUENCE [LARGE SCALE GENOMIC DNA]</scope>
    <source>
        <strain evidence="4 5">DSM 26383</strain>
    </source>
</reference>
<dbReference type="PANTHER" id="PTHR30137:SF8">
    <property type="entry name" value="BLR5498 PROTEIN"/>
    <property type="match status" value="1"/>
</dbReference>
<dbReference type="InterPro" id="IPR050766">
    <property type="entry name" value="Bact_Lucif_Oxidored"/>
</dbReference>
<dbReference type="PANTHER" id="PTHR30137">
    <property type="entry name" value="LUCIFERASE-LIKE MONOOXYGENASE"/>
    <property type="match status" value="1"/>
</dbReference>
<sequence>MKDDLEGKGGADNLVVPGPDELRFDMLVTLSNINGTKSWPQLLNETRRRVQDLERLGFDGAWFGEHHFDVYSTDACPNPVMLATDLAARTKTLRLCMGAVTLTTWHPLRLAEDLAMLDHFSNGRLEVGFSRGIIPFEIVNINPDADRTKPEVSKAIFAENLEIIKRAWTQEKFDWDGERHQFPKPGIKYHPNPETPTLDGVTDSDGNWNKMMLVPRPLQEPTPPMWATSETIEGFVNAAEAGLGGITLFPNGRKLMKLLEAYQEARRGVTGVLPPLGANCALARKVFVAPTDEEARRIYKPIAEKRLEVYTKVRGLGVFLDEGEDENDPKFQNMSAFDLLFDRGHLFVGSPETVTNKIVEMSKEFGIRHWLFGGDADAAITSEDSQRSLEMMGNEVLPAAREALVNAE</sequence>
<dbReference type="SUPFAM" id="SSF51679">
    <property type="entry name" value="Bacterial luciferase-like"/>
    <property type="match status" value="1"/>
</dbReference>
<protein>
    <submittedName>
        <fullName evidence="4">Alkanal monooxygenase alpha chain</fullName>
        <ecNumber evidence="4">1.14.14.3</ecNumber>
    </submittedName>
</protein>
<evidence type="ECO:0000259" key="3">
    <source>
        <dbReference type="Pfam" id="PF00296"/>
    </source>
</evidence>
<dbReference type="Gene3D" id="3.20.20.30">
    <property type="entry name" value="Luciferase-like domain"/>
    <property type="match status" value="1"/>
</dbReference>
<dbReference type="Proteomes" id="UP000325785">
    <property type="component" value="Chromosome"/>
</dbReference>
<dbReference type="AlphaFoldDB" id="A0A5P3A9N8"/>
<gene>
    <name evidence="4" type="primary">luxA_4</name>
    <name evidence="4" type="ORF">RIdsm_01321</name>
</gene>
<evidence type="ECO:0000256" key="1">
    <source>
        <dbReference type="ARBA" id="ARBA00023002"/>
    </source>
</evidence>
<keyword evidence="1 4" id="KW-0560">Oxidoreductase</keyword>
<dbReference type="Pfam" id="PF00296">
    <property type="entry name" value="Bac_luciferase"/>
    <property type="match status" value="1"/>
</dbReference>
<dbReference type="KEGG" id="rid:RIdsm_01321"/>
<proteinExistence type="predicted"/>
<dbReference type="EMBL" id="CP031598">
    <property type="protein sequence ID" value="QEW25534.1"/>
    <property type="molecule type" value="Genomic_DNA"/>
</dbReference>
<dbReference type="RefSeq" id="WP_057814679.1">
    <property type="nucleotide sequence ID" value="NZ_CP031598.1"/>
</dbReference>